<feature type="binding site" evidence="7">
    <location>
        <begin position="80"/>
        <end position="82"/>
    </location>
    <ligand>
        <name>5-amino-6-(D-ribitylamino)uracil</name>
        <dbReference type="ChEBI" id="CHEBI:15934"/>
    </ligand>
</feature>
<comment type="similarity">
    <text evidence="2 7">Belongs to the DMRL synthase family.</text>
</comment>
<gene>
    <name evidence="8" type="primary">ribE</name>
    <name evidence="7" type="synonym">ribH</name>
    <name evidence="8" type="ORF">BN1208_0304</name>
</gene>
<dbReference type="Gene3D" id="3.40.50.960">
    <property type="entry name" value="Lumazine/riboflavin synthase"/>
    <property type="match status" value="1"/>
</dbReference>
<keyword evidence="4 7" id="KW-0686">Riboflavin biosynthesis</keyword>
<evidence type="ECO:0000256" key="6">
    <source>
        <dbReference type="ARBA" id="ARBA00048785"/>
    </source>
</evidence>
<feature type="binding site" evidence="7">
    <location>
        <position position="22"/>
    </location>
    <ligand>
        <name>5-amino-6-(D-ribitylamino)uracil</name>
        <dbReference type="ChEBI" id="CHEBI:15934"/>
    </ligand>
</feature>
<feature type="binding site" evidence="7">
    <location>
        <position position="113"/>
    </location>
    <ligand>
        <name>5-amino-6-(D-ribitylamino)uracil</name>
        <dbReference type="ChEBI" id="CHEBI:15934"/>
    </ligand>
</feature>
<feature type="binding site" evidence="7">
    <location>
        <begin position="85"/>
        <end position="86"/>
    </location>
    <ligand>
        <name>(2S)-2-hydroxy-3-oxobutyl phosphate</name>
        <dbReference type="ChEBI" id="CHEBI:58830"/>
    </ligand>
</feature>
<dbReference type="InterPro" id="IPR034964">
    <property type="entry name" value="LS"/>
</dbReference>
<keyword evidence="5 7" id="KW-0808">Transferase</keyword>
<organism evidence="8 9">
    <name type="scientific">Candidatus Methylopumilus planktonicus</name>
    <dbReference type="NCBI Taxonomy" id="1581557"/>
    <lineage>
        <taxon>Bacteria</taxon>
        <taxon>Pseudomonadati</taxon>
        <taxon>Pseudomonadota</taxon>
        <taxon>Betaproteobacteria</taxon>
        <taxon>Nitrosomonadales</taxon>
        <taxon>Methylophilaceae</taxon>
        <taxon>Candidatus Methylopumilus</taxon>
    </lineage>
</organism>
<dbReference type="KEGG" id="mbat:BN1208_0304"/>
<dbReference type="EMBL" id="LN827929">
    <property type="protein sequence ID" value="CEZ19198.1"/>
    <property type="molecule type" value="Genomic_DNA"/>
</dbReference>
<comment type="pathway">
    <text evidence="1 7">Cofactor biosynthesis; riboflavin biosynthesis; riboflavin from 2-hydroxy-3-oxobutyl phosphate and 5-amino-6-(D-ribitylamino)uracil: step 1/2.</text>
</comment>
<feature type="binding site" evidence="7">
    <location>
        <position position="127"/>
    </location>
    <ligand>
        <name>(2S)-2-hydroxy-3-oxobutyl phosphate</name>
        <dbReference type="ChEBI" id="CHEBI:58830"/>
    </ligand>
</feature>
<sequence>MREILKNSNGELFSIGIVMSEFNPHVGEALVKACHQELLNLGVKDERIVLAKVPGALESPLALKKMAQTKKFDALIAMGAVIRGETFHFEVVANHSAKSIMDVQLEFSMPIVNAILTTENDEQAMERASVKGKEAAQVAIQMIHLLKSV</sequence>
<protein>
    <recommendedName>
        <fullName evidence="3 7">6,7-dimethyl-8-ribityllumazine synthase</fullName>
        <shortName evidence="7">DMRL synthase</shortName>
        <shortName evidence="7">LS</shortName>
        <shortName evidence="7">Lumazine synthase</shortName>
        <ecNumber evidence="3 7">2.5.1.78</ecNumber>
    </recommendedName>
</protein>
<evidence type="ECO:0000313" key="8">
    <source>
        <dbReference type="EMBL" id="CEZ19198.1"/>
    </source>
</evidence>
<evidence type="ECO:0000256" key="2">
    <source>
        <dbReference type="ARBA" id="ARBA00007424"/>
    </source>
</evidence>
<feature type="active site" description="Proton donor" evidence="7">
    <location>
        <position position="88"/>
    </location>
</feature>
<dbReference type="SUPFAM" id="SSF52121">
    <property type="entry name" value="Lumazine synthase"/>
    <property type="match status" value="1"/>
</dbReference>
<dbReference type="GO" id="GO:0009349">
    <property type="term" value="C:riboflavin synthase complex"/>
    <property type="evidence" value="ECO:0007669"/>
    <property type="project" value="UniProtKB-UniRule"/>
</dbReference>
<dbReference type="HOGENOM" id="CLU_089358_1_2_4"/>
<dbReference type="CDD" id="cd09209">
    <property type="entry name" value="Lumazine_synthase-I"/>
    <property type="match status" value="1"/>
</dbReference>
<accession>A0A0D6EV94</accession>
<feature type="binding site" evidence="7">
    <location>
        <begin position="56"/>
        <end position="58"/>
    </location>
    <ligand>
        <name>5-amino-6-(D-ribitylamino)uracil</name>
        <dbReference type="ChEBI" id="CHEBI:15934"/>
    </ligand>
</feature>
<dbReference type="NCBIfam" id="TIGR00114">
    <property type="entry name" value="lumazine-synth"/>
    <property type="match status" value="1"/>
</dbReference>
<dbReference type="RefSeq" id="WP_046487174.1">
    <property type="nucleotide sequence ID" value="NZ_CP040978.1"/>
</dbReference>
<evidence type="ECO:0000256" key="5">
    <source>
        <dbReference type="ARBA" id="ARBA00022679"/>
    </source>
</evidence>
<dbReference type="AlphaFoldDB" id="A0A0D6EV94"/>
<dbReference type="OrthoDB" id="9809709at2"/>
<dbReference type="Pfam" id="PF00885">
    <property type="entry name" value="DMRL_synthase"/>
    <property type="match status" value="1"/>
</dbReference>
<name>A0A0D6EV94_9PROT</name>
<evidence type="ECO:0000256" key="3">
    <source>
        <dbReference type="ARBA" id="ARBA00012664"/>
    </source>
</evidence>
<dbReference type="GO" id="GO:0000906">
    <property type="term" value="F:6,7-dimethyl-8-ribityllumazine synthase activity"/>
    <property type="evidence" value="ECO:0007669"/>
    <property type="project" value="UniProtKB-UniRule"/>
</dbReference>
<evidence type="ECO:0000313" key="9">
    <source>
        <dbReference type="Proteomes" id="UP000064007"/>
    </source>
</evidence>
<dbReference type="EC" id="2.5.1.78" evidence="3 7"/>
<evidence type="ECO:0000256" key="7">
    <source>
        <dbReference type="HAMAP-Rule" id="MF_00178"/>
    </source>
</evidence>
<evidence type="ECO:0000256" key="4">
    <source>
        <dbReference type="ARBA" id="ARBA00022619"/>
    </source>
</evidence>
<dbReference type="GO" id="GO:0005829">
    <property type="term" value="C:cytosol"/>
    <property type="evidence" value="ECO:0007669"/>
    <property type="project" value="TreeGrafter"/>
</dbReference>
<dbReference type="GO" id="GO:0009231">
    <property type="term" value="P:riboflavin biosynthetic process"/>
    <property type="evidence" value="ECO:0007669"/>
    <property type="project" value="UniProtKB-UniRule"/>
</dbReference>
<evidence type="ECO:0000256" key="1">
    <source>
        <dbReference type="ARBA" id="ARBA00004917"/>
    </source>
</evidence>
<dbReference type="STRING" id="1581557.BN1208_0304"/>
<dbReference type="PANTHER" id="PTHR21058:SF0">
    <property type="entry name" value="6,7-DIMETHYL-8-RIBITYLLUMAZINE SYNTHASE"/>
    <property type="match status" value="1"/>
</dbReference>
<dbReference type="UniPathway" id="UPA00275">
    <property type="reaction ID" value="UER00404"/>
</dbReference>
<comment type="function">
    <text evidence="7">Catalyzes the formation of 6,7-dimethyl-8-ribityllumazine by condensation of 5-amino-6-(D-ribitylamino)uracil with 3,4-dihydroxy-2-butanone 4-phosphate. This is the penultimate step in the biosynthesis of riboflavin.</text>
</comment>
<dbReference type="InterPro" id="IPR036467">
    <property type="entry name" value="LS/RS_sf"/>
</dbReference>
<dbReference type="HAMAP" id="MF_00178">
    <property type="entry name" value="Lumazine_synth"/>
    <property type="match status" value="1"/>
</dbReference>
<keyword evidence="9" id="KW-1185">Reference proteome</keyword>
<dbReference type="InterPro" id="IPR002180">
    <property type="entry name" value="LS/RS"/>
</dbReference>
<reference evidence="9" key="1">
    <citation type="submission" date="2014-12" db="EMBL/GenBank/DDBJ databases">
        <authorList>
            <person name="Salcher M.M."/>
        </authorList>
    </citation>
    <scope>NUCLEOTIDE SEQUENCE [LARGE SCALE GENOMIC DNA]</scope>
    <source>
        <strain evidence="9">MMS-10A-171</strain>
    </source>
</reference>
<proteinExistence type="inferred from homology"/>
<dbReference type="Proteomes" id="UP000064007">
    <property type="component" value="Chromosome 1"/>
</dbReference>
<comment type="catalytic activity">
    <reaction evidence="6 7">
        <text>(2S)-2-hydroxy-3-oxobutyl phosphate + 5-amino-6-(D-ribitylamino)uracil = 6,7-dimethyl-8-(1-D-ribityl)lumazine + phosphate + 2 H2O + H(+)</text>
        <dbReference type="Rhea" id="RHEA:26152"/>
        <dbReference type="ChEBI" id="CHEBI:15377"/>
        <dbReference type="ChEBI" id="CHEBI:15378"/>
        <dbReference type="ChEBI" id="CHEBI:15934"/>
        <dbReference type="ChEBI" id="CHEBI:43474"/>
        <dbReference type="ChEBI" id="CHEBI:58201"/>
        <dbReference type="ChEBI" id="CHEBI:58830"/>
        <dbReference type="EC" id="2.5.1.78"/>
    </reaction>
</comment>
<dbReference type="PANTHER" id="PTHR21058">
    <property type="entry name" value="6,7-DIMETHYL-8-RIBITYLLUMAZINE SYNTHASE DMRL SYNTHASE LUMAZINE SYNTHASE"/>
    <property type="match status" value="1"/>
</dbReference>